<dbReference type="OrthoDB" id="2472181at2"/>
<dbReference type="Gene3D" id="3.30.300.30">
    <property type="match status" value="1"/>
</dbReference>
<accession>A0A2I0SJZ1</accession>
<comment type="caution">
    <text evidence="5">The sequence shown here is derived from an EMBL/GenBank/DDBJ whole genome shotgun (WGS) entry which is preliminary data.</text>
</comment>
<dbReference type="InterPro" id="IPR045851">
    <property type="entry name" value="AMP-bd_C_sf"/>
</dbReference>
<dbReference type="Pfam" id="PF00668">
    <property type="entry name" value="Condensation"/>
    <property type="match status" value="1"/>
</dbReference>
<gene>
    <name evidence="5" type="ORF">CW362_25570</name>
</gene>
<dbReference type="RefSeq" id="WP_103551883.1">
    <property type="nucleotide sequence ID" value="NZ_JBHJSK010000006.1"/>
</dbReference>
<dbReference type="GO" id="GO:0005829">
    <property type="term" value="C:cytosol"/>
    <property type="evidence" value="ECO:0007669"/>
    <property type="project" value="TreeGrafter"/>
</dbReference>
<dbReference type="InterPro" id="IPR020845">
    <property type="entry name" value="AMP-binding_CS"/>
</dbReference>
<reference evidence="5 6" key="1">
    <citation type="submission" date="2017-12" db="EMBL/GenBank/DDBJ databases">
        <title>Streptomyces populusis sp. nov., a novel endophytic actinobacterium isolated from stems of Populus adenopoda Maxim.</title>
        <authorList>
            <person name="Wang Z."/>
        </authorList>
    </citation>
    <scope>NUCLEOTIDE SEQUENCE [LARGE SCALE GENOMIC DNA]</scope>
    <source>
        <strain evidence="5 6">A249</strain>
    </source>
</reference>
<dbReference type="SUPFAM" id="SSF52777">
    <property type="entry name" value="CoA-dependent acyltransferases"/>
    <property type="match status" value="2"/>
</dbReference>
<dbReference type="InterPro" id="IPR009081">
    <property type="entry name" value="PP-bd_ACP"/>
</dbReference>
<keyword evidence="3" id="KW-0597">Phosphoprotein</keyword>
<dbReference type="Gene3D" id="3.30.559.30">
    <property type="entry name" value="Nonribosomal peptide synthetase, condensation domain"/>
    <property type="match status" value="1"/>
</dbReference>
<dbReference type="Gene3D" id="3.40.50.980">
    <property type="match status" value="2"/>
</dbReference>
<dbReference type="AlphaFoldDB" id="A0A2I0SJZ1"/>
<sequence>MSLDSSDDDITAWLRARGRRKPMPHADRSRPLIASAAQRRLWFDSQLRSQAAADGGTIYHSTSALRIREEVDVTALRASVESLVARHETLRTRYVLTSEGHLSQLVDDEAQVKLHVEDCDGAEEVQRARMAEFFAADFDLERGPVLRAGLFTLHDQDHTLFLVIHHIATDGWSMDLLRRELGELYRSRVEGRAARLDEPAYQYADFAAWEQSENDRDAFADDLAYWRGQLAGAPQTLPFPADLPRPVERSFAAGCHRVDLPAATLDGIRRIAVECEASVFQTLLAAFQVLLARWSGQPDLIVGSVSANRRSAETEPIVGLFVNLLPIRGEVDESQSFAHLVTRTRDTVLHAYDHQGLSFDRLVDAVAPTRAPGHNPLVQAVFTLAEPAPAAGEAWGEPLEFRETTRTQFDLTFAAGPDGRGGLTVDAHFAADLFSSHAIERLAHRFTALLEQLTLRPHERLARVAAVTAPEAAELDGFATGAPRTGTPLVLDLFDRQVRERPDEEAVADGEVRLTYAQLDEQVDRVARLIGSRRPAGSTAIGVCLPRSATQVAAMLGVLRAGAVYLPLDPEYPAERLEHLLRDSRSPLVLTDAVNGPGPRWPAHVEVLDVSAAPPEGARAPVPGTGPGHPAYLIYTSGSTGQPKGVLVTHEGIGNFVSWYVDHYELTPHDRLSQLASPSFDAGLLDTLPALAAGARLTVLPDEVRLDPDRLWSRLAEEGVTVAFLTTPLFAAAAPHLPSGPLPLRSVQIGGDSLVHVPTRLPFTLDNLYGPTEATIAASCGRLEPGDRVHIGGPLRGMRVRVLDPWLRPVPAGAPGELFLAGPGVALGYVGRPGLTAGRFVPDPWAGDGSRMYRTGDRARWRADGRLEYLGRTDAQVKLRGHRIEPGEIEGVLASHPDVAEAAVELRTPSGGDAQLCAYVCLRPGADPRAVEEHAERALPAWMRPASYTVLPELPLTANGKVDRAALPTPTVRAAAFRAPAGPIEQLVAEVWQEVLGTERIGADDDFFRVGGHSLLATRVVSRLSQISGCRLPLRTVFDHPVLADLARELEEAVVAAATADGDLIG</sequence>
<dbReference type="GO" id="GO:0008610">
    <property type="term" value="P:lipid biosynthetic process"/>
    <property type="evidence" value="ECO:0007669"/>
    <property type="project" value="UniProtKB-ARBA"/>
</dbReference>
<dbReference type="InterPro" id="IPR025110">
    <property type="entry name" value="AMP-bd_C"/>
</dbReference>
<dbReference type="Pfam" id="PF00501">
    <property type="entry name" value="AMP-binding"/>
    <property type="match status" value="1"/>
</dbReference>
<protein>
    <recommendedName>
        <fullName evidence="4">Carrier domain-containing protein</fullName>
    </recommendedName>
</protein>
<organism evidence="5 6">
    <name type="scientific">Streptomyces populi</name>
    <dbReference type="NCBI Taxonomy" id="2058924"/>
    <lineage>
        <taxon>Bacteria</taxon>
        <taxon>Bacillati</taxon>
        <taxon>Actinomycetota</taxon>
        <taxon>Actinomycetes</taxon>
        <taxon>Kitasatosporales</taxon>
        <taxon>Streptomycetaceae</taxon>
        <taxon>Streptomyces</taxon>
    </lineage>
</organism>
<name>A0A2I0SJZ1_9ACTN</name>
<dbReference type="Proteomes" id="UP000236178">
    <property type="component" value="Unassembled WGS sequence"/>
</dbReference>
<dbReference type="InterPro" id="IPR036736">
    <property type="entry name" value="ACP-like_sf"/>
</dbReference>
<dbReference type="SUPFAM" id="SSF56801">
    <property type="entry name" value="Acetyl-CoA synthetase-like"/>
    <property type="match status" value="1"/>
</dbReference>
<dbReference type="GO" id="GO:0003824">
    <property type="term" value="F:catalytic activity"/>
    <property type="evidence" value="ECO:0007669"/>
    <property type="project" value="InterPro"/>
</dbReference>
<dbReference type="GO" id="GO:0043041">
    <property type="term" value="P:amino acid activation for nonribosomal peptide biosynthetic process"/>
    <property type="evidence" value="ECO:0007669"/>
    <property type="project" value="TreeGrafter"/>
</dbReference>
<dbReference type="InterPro" id="IPR010071">
    <property type="entry name" value="AA_adenyl_dom"/>
</dbReference>
<dbReference type="Gene3D" id="3.30.559.10">
    <property type="entry name" value="Chloramphenicol acetyltransferase-like domain"/>
    <property type="match status" value="1"/>
</dbReference>
<dbReference type="GO" id="GO:0017000">
    <property type="term" value="P:antibiotic biosynthetic process"/>
    <property type="evidence" value="ECO:0007669"/>
    <property type="project" value="UniProtKB-ARBA"/>
</dbReference>
<dbReference type="InterPro" id="IPR006162">
    <property type="entry name" value="Ppantetheine_attach_site"/>
</dbReference>
<dbReference type="InterPro" id="IPR000873">
    <property type="entry name" value="AMP-dep_synth/lig_dom"/>
</dbReference>
<dbReference type="EMBL" id="PJOS01000055">
    <property type="protein sequence ID" value="PKT70248.1"/>
    <property type="molecule type" value="Genomic_DNA"/>
</dbReference>
<dbReference type="Pfam" id="PF13193">
    <property type="entry name" value="AMP-binding_C"/>
    <property type="match status" value="1"/>
</dbReference>
<dbReference type="Gene3D" id="1.10.1200.10">
    <property type="entry name" value="ACP-like"/>
    <property type="match status" value="1"/>
</dbReference>
<dbReference type="InterPro" id="IPR001242">
    <property type="entry name" value="Condensation_dom"/>
</dbReference>
<keyword evidence="2" id="KW-0596">Phosphopantetheine</keyword>
<evidence type="ECO:0000259" key="4">
    <source>
        <dbReference type="PROSITE" id="PS50075"/>
    </source>
</evidence>
<dbReference type="PANTHER" id="PTHR45527:SF1">
    <property type="entry name" value="FATTY ACID SYNTHASE"/>
    <property type="match status" value="1"/>
</dbReference>
<dbReference type="InterPro" id="IPR023213">
    <property type="entry name" value="CAT-like_dom_sf"/>
</dbReference>
<evidence type="ECO:0000256" key="3">
    <source>
        <dbReference type="ARBA" id="ARBA00022553"/>
    </source>
</evidence>
<dbReference type="CDD" id="cd05930">
    <property type="entry name" value="A_NRPS"/>
    <property type="match status" value="1"/>
</dbReference>
<dbReference type="FunFam" id="1.10.1200.10:FF:000005">
    <property type="entry name" value="Nonribosomal peptide synthetase 1"/>
    <property type="match status" value="1"/>
</dbReference>
<dbReference type="PANTHER" id="PTHR45527">
    <property type="entry name" value="NONRIBOSOMAL PEPTIDE SYNTHETASE"/>
    <property type="match status" value="1"/>
</dbReference>
<feature type="domain" description="Carrier" evidence="4">
    <location>
        <begin position="979"/>
        <end position="1054"/>
    </location>
</feature>
<evidence type="ECO:0000256" key="1">
    <source>
        <dbReference type="ARBA" id="ARBA00001957"/>
    </source>
</evidence>
<dbReference type="PROSITE" id="PS00455">
    <property type="entry name" value="AMP_BINDING"/>
    <property type="match status" value="1"/>
</dbReference>
<dbReference type="SMART" id="SM00823">
    <property type="entry name" value="PKS_PP"/>
    <property type="match status" value="1"/>
</dbReference>
<dbReference type="Pfam" id="PF00550">
    <property type="entry name" value="PP-binding"/>
    <property type="match status" value="1"/>
</dbReference>
<dbReference type="PROSITE" id="PS50075">
    <property type="entry name" value="CARRIER"/>
    <property type="match status" value="1"/>
</dbReference>
<dbReference type="PROSITE" id="PS00012">
    <property type="entry name" value="PHOSPHOPANTETHEINE"/>
    <property type="match status" value="1"/>
</dbReference>
<dbReference type="NCBIfam" id="TIGR01733">
    <property type="entry name" value="AA-adenyl-dom"/>
    <property type="match status" value="1"/>
</dbReference>
<dbReference type="GO" id="GO:0031177">
    <property type="term" value="F:phosphopantetheine binding"/>
    <property type="evidence" value="ECO:0007669"/>
    <property type="project" value="InterPro"/>
</dbReference>
<proteinExistence type="predicted"/>
<dbReference type="SUPFAM" id="SSF47336">
    <property type="entry name" value="ACP-like"/>
    <property type="match status" value="1"/>
</dbReference>
<evidence type="ECO:0000313" key="5">
    <source>
        <dbReference type="EMBL" id="PKT70248.1"/>
    </source>
</evidence>
<evidence type="ECO:0000256" key="2">
    <source>
        <dbReference type="ARBA" id="ARBA00022450"/>
    </source>
</evidence>
<evidence type="ECO:0000313" key="6">
    <source>
        <dbReference type="Proteomes" id="UP000236178"/>
    </source>
</evidence>
<comment type="cofactor">
    <cofactor evidence="1">
        <name>pantetheine 4'-phosphate</name>
        <dbReference type="ChEBI" id="CHEBI:47942"/>
    </cofactor>
</comment>
<dbReference type="GO" id="GO:0044550">
    <property type="term" value="P:secondary metabolite biosynthetic process"/>
    <property type="evidence" value="ECO:0007669"/>
    <property type="project" value="TreeGrafter"/>
</dbReference>
<dbReference type="FunFam" id="2.30.38.10:FF:000001">
    <property type="entry name" value="Non-ribosomal peptide synthetase PvdI"/>
    <property type="match status" value="1"/>
</dbReference>
<dbReference type="Gene3D" id="2.30.38.10">
    <property type="entry name" value="Luciferase, Domain 3"/>
    <property type="match status" value="1"/>
</dbReference>
<keyword evidence="6" id="KW-1185">Reference proteome</keyword>
<dbReference type="InterPro" id="IPR020806">
    <property type="entry name" value="PKS_PP-bd"/>
</dbReference>
<dbReference type="CDD" id="cd19531">
    <property type="entry name" value="LCL_NRPS-like"/>
    <property type="match status" value="1"/>
</dbReference>